<sequence length="300" mass="33603">MIGNLEYFKVFYYTARLGSVTGAAGVLSLSQPAVSQSLKALERNLGVSLFQREARGVRLTAEGQLLYSYVEKGYEQIECGVEKVTAMLNLELGEVHIGASDMTLRFYLLPFLEKFHERFPGIKVIVANAPTPETLRLLRAGKIDFGVVSTPFEQGTDIQGDPVREIEDIFVAGRRFISYKNKMLDLQELEDLPMIFLEGNTSTRSYMNTYLSGNGIVLQPEFELSTSDMIVQFALRNLGIGCVVRDFAQEALEAGLLFELRFNKMIPKREFCVVTGRRTPLSAAAGKLLQIMREDEKNDS</sequence>
<keyword evidence="2" id="KW-0805">Transcription regulation</keyword>
<dbReference type="Gene3D" id="3.40.190.290">
    <property type="match status" value="1"/>
</dbReference>
<dbReference type="PRINTS" id="PR00039">
    <property type="entry name" value="HTHLYSR"/>
</dbReference>
<dbReference type="PROSITE" id="PS50931">
    <property type="entry name" value="HTH_LYSR"/>
    <property type="match status" value="1"/>
</dbReference>
<protein>
    <submittedName>
        <fullName evidence="6">HTH-type transcriptional regulator CynR</fullName>
    </submittedName>
</protein>
<organism evidence="6 7">
    <name type="scientific">Acetatifactor muris</name>
    <dbReference type="NCBI Taxonomy" id="879566"/>
    <lineage>
        <taxon>Bacteria</taxon>
        <taxon>Bacillati</taxon>
        <taxon>Bacillota</taxon>
        <taxon>Clostridia</taxon>
        <taxon>Lachnospirales</taxon>
        <taxon>Lachnospiraceae</taxon>
        <taxon>Acetatifactor</taxon>
    </lineage>
</organism>
<keyword evidence="3" id="KW-0238">DNA-binding</keyword>
<dbReference type="PANTHER" id="PTHR30126:SF64">
    <property type="entry name" value="HTH-TYPE TRANSCRIPTIONAL REGULATOR CITR"/>
    <property type="match status" value="1"/>
</dbReference>
<dbReference type="Proteomes" id="UP000236311">
    <property type="component" value="Unassembled WGS sequence"/>
</dbReference>
<dbReference type="EMBL" id="OFSM01000031">
    <property type="protein sequence ID" value="SOY31763.1"/>
    <property type="molecule type" value="Genomic_DNA"/>
</dbReference>
<dbReference type="FunFam" id="1.10.10.10:FF:000001">
    <property type="entry name" value="LysR family transcriptional regulator"/>
    <property type="match status" value="1"/>
</dbReference>
<feature type="domain" description="HTH lysR-type" evidence="5">
    <location>
        <begin position="1"/>
        <end position="60"/>
    </location>
</feature>
<dbReference type="SUPFAM" id="SSF53850">
    <property type="entry name" value="Periplasmic binding protein-like II"/>
    <property type="match status" value="1"/>
</dbReference>
<keyword evidence="4" id="KW-0804">Transcription</keyword>
<evidence type="ECO:0000313" key="6">
    <source>
        <dbReference type="EMBL" id="SOY31763.1"/>
    </source>
</evidence>
<dbReference type="InterPro" id="IPR036388">
    <property type="entry name" value="WH-like_DNA-bd_sf"/>
</dbReference>
<comment type="similarity">
    <text evidence="1">Belongs to the LysR transcriptional regulatory family.</text>
</comment>
<dbReference type="Pfam" id="PF03466">
    <property type="entry name" value="LysR_substrate"/>
    <property type="match status" value="1"/>
</dbReference>
<dbReference type="AlphaFoldDB" id="A0A2K4ZMQ2"/>
<evidence type="ECO:0000256" key="3">
    <source>
        <dbReference type="ARBA" id="ARBA00023125"/>
    </source>
</evidence>
<evidence type="ECO:0000256" key="1">
    <source>
        <dbReference type="ARBA" id="ARBA00009437"/>
    </source>
</evidence>
<gene>
    <name evidence="6" type="primary">cynR</name>
    <name evidence="6" type="ORF">AMURIS_04511</name>
</gene>
<dbReference type="InterPro" id="IPR036390">
    <property type="entry name" value="WH_DNA-bd_sf"/>
</dbReference>
<evidence type="ECO:0000256" key="4">
    <source>
        <dbReference type="ARBA" id="ARBA00023163"/>
    </source>
</evidence>
<evidence type="ECO:0000259" key="5">
    <source>
        <dbReference type="PROSITE" id="PS50931"/>
    </source>
</evidence>
<accession>A0A2K4ZMQ2</accession>
<dbReference type="CDD" id="cd05466">
    <property type="entry name" value="PBP2_LTTR_substrate"/>
    <property type="match status" value="1"/>
</dbReference>
<dbReference type="GO" id="GO:0003700">
    <property type="term" value="F:DNA-binding transcription factor activity"/>
    <property type="evidence" value="ECO:0007669"/>
    <property type="project" value="InterPro"/>
</dbReference>
<evidence type="ECO:0000313" key="7">
    <source>
        <dbReference type="Proteomes" id="UP000236311"/>
    </source>
</evidence>
<keyword evidence="7" id="KW-1185">Reference proteome</keyword>
<dbReference type="Gene3D" id="1.10.10.10">
    <property type="entry name" value="Winged helix-like DNA-binding domain superfamily/Winged helix DNA-binding domain"/>
    <property type="match status" value="1"/>
</dbReference>
<dbReference type="GO" id="GO:0000976">
    <property type="term" value="F:transcription cis-regulatory region binding"/>
    <property type="evidence" value="ECO:0007669"/>
    <property type="project" value="TreeGrafter"/>
</dbReference>
<proteinExistence type="inferred from homology"/>
<dbReference type="SUPFAM" id="SSF46785">
    <property type="entry name" value="Winged helix' DNA-binding domain"/>
    <property type="match status" value="1"/>
</dbReference>
<dbReference type="RefSeq" id="WP_103241741.1">
    <property type="nucleotide sequence ID" value="NZ_JANJZD010000033.1"/>
</dbReference>
<dbReference type="PANTHER" id="PTHR30126">
    <property type="entry name" value="HTH-TYPE TRANSCRIPTIONAL REGULATOR"/>
    <property type="match status" value="1"/>
</dbReference>
<dbReference type="Pfam" id="PF00126">
    <property type="entry name" value="HTH_1"/>
    <property type="match status" value="1"/>
</dbReference>
<dbReference type="InterPro" id="IPR005119">
    <property type="entry name" value="LysR_subst-bd"/>
</dbReference>
<dbReference type="InterPro" id="IPR000847">
    <property type="entry name" value="LysR_HTH_N"/>
</dbReference>
<evidence type="ECO:0000256" key="2">
    <source>
        <dbReference type="ARBA" id="ARBA00023015"/>
    </source>
</evidence>
<dbReference type="OrthoDB" id="9778774at2"/>
<name>A0A2K4ZMQ2_9FIRM</name>
<reference evidence="6 7" key="1">
    <citation type="submission" date="2018-01" db="EMBL/GenBank/DDBJ databases">
        <authorList>
            <person name="Gaut B.S."/>
            <person name="Morton B.R."/>
            <person name="Clegg M.T."/>
            <person name="Duvall M.R."/>
        </authorList>
    </citation>
    <scope>NUCLEOTIDE SEQUENCE [LARGE SCALE GENOMIC DNA]</scope>
    <source>
        <strain evidence="6">GP69</strain>
    </source>
</reference>